<dbReference type="InterPro" id="IPR050473">
    <property type="entry name" value="A2M/Complement_sys"/>
</dbReference>
<dbReference type="Gene3D" id="2.60.120.1540">
    <property type="match status" value="1"/>
</dbReference>
<name>A0A2G9SHQ0_AQUCT</name>
<dbReference type="InterPro" id="IPR013783">
    <property type="entry name" value="Ig-like_fold"/>
</dbReference>
<dbReference type="Gene3D" id="2.20.130.20">
    <property type="match status" value="1"/>
</dbReference>
<dbReference type="InterPro" id="IPR010916">
    <property type="entry name" value="TonB_box_CS"/>
</dbReference>
<dbReference type="Pfam" id="PF01835">
    <property type="entry name" value="MG2"/>
    <property type="match status" value="1"/>
</dbReference>
<dbReference type="OrthoDB" id="6359008at2759"/>
<evidence type="ECO:0000313" key="7">
    <source>
        <dbReference type="EMBL" id="PIO39686.1"/>
    </source>
</evidence>
<evidence type="ECO:0000259" key="6">
    <source>
        <dbReference type="PROSITE" id="PS01178"/>
    </source>
</evidence>
<feature type="domain" description="Anaphylatoxin-like" evidence="6">
    <location>
        <begin position="657"/>
        <end position="692"/>
    </location>
</feature>
<dbReference type="Pfam" id="PF17791">
    <property type="entry name" value="MG3"/>
    <property type="match status" value="1"/>
</dbReference>
<gene>
    <name evidence="7" type="ORF">AB205_0048090</name>
</gene>
<dbReference type="CDD" id="cd02896">
    <property type="entry name" value="complement_C3_C4_C5"/>
    <property type="match status" value="1"/>
</dbReference>
<evidence type="ECO:0000256" key="2">
    <source>
        <dbReference type="ARBA" id="ARBA00022525"/>
    </source>
</evidence>
<dbReference type="Pfam" id="PF00207">
    <property type="entry name" value="A2M"/>
    <property type="match status" value="1"/>
</dbReference>
<dbReference type="FunFam" id="2.60.40.1930:FF:000008">
    <property type="entry name" value="Complement C3"/>
    <property type="match status" value="1"/>
</dbReference>
<dbReference type="FunFam" id="2.60.40.1940:FF:000001">
    <property type="entry name" value="Complement component C3"/>
    <property type="match status" value="1"/>
</dbReference>
<dbReference type="Gene3D" id="2.60.40.10">
    <property type="entry name" value="Immunoglobulins"/>
    <property type="match status" value="2"/>
</dbReference>
<dbReference type="PROSITE" id="PS00430">
    <property type="entry name" value="TONB_DEPENDENT_REC_1"/>
    <property type="match status" value="1"/>
</dbReference>
<dbReference type="InterPro" id="IPR008930">
    <property type="entry name" value="Terpenoid_cyclase/PrenylTrfase"/>
</dbReference>
<evidence type="ECO:0000256" key="4">
    <source>
        <dbReference type="ARBA" id="ARBA00023157"/>
    </source>
</evidence>
<dbReference type="FunFam" id="2.20.130.20:FF:000001">
    <property type="entry name" value="Complement C3"/>
    <property type="match status" value="1"/>
</dbReference>
<sequence>MMGCRAVCLLLLALLAGAYAQPCMLITPNILHLESEETIVVDGQTRAFDADVEIQDFPKRRLSLAKQKVSINSDNKFLGKAVVTIPSKDLLKDRNEKQFVYITVRSSVCSLEKVVMLGHQSGYVFIQTDKTIYTPGSTVLYRIFSMNYKMSPINKAVIVEFLTPENIIVKRDTVKQDSASGILSLSYKLPELVSVGTWTIAARFEDSPLQNYTANFEVREYVLPTFEIQLIPDQSFFYFDDQEFVVDLRVRYLYGKEVHGSAFVLFGVAKDGVKTSFPNTLRRIQIENGDGTVTLERKDFVKNFKKEDDMLQFTLYMSVTVVTDSGSEMVEAELENIHIVKSPYKVLFTKTSKYFKPGMPFDLTVFVTNPDGSPANRIKVVAQPGNVEGLTGPEGTSRLTLNTAANIIRLQITVKTSQGLSADREASATMTAVAYNSNGNYLHIGITTAEVKPGDNLNVNFNIRNTNAAVQNQITHFTYVIMNKGRVLKVDRQQRLAGQALVTMNIPITVDYIPSFRLIAYYIVGNDIVSDSIWVDVADTCMGTLEVMGNTDRDNKVQSPGSSMKLKLKADHKASVGMVWNSVEKSDLGCTPGSGADNMGVFYDAGLAVQSSTKVDTLQRSEPQCVAPVARKRRSTAQLIELQNSYASKYEEPIRQCCKDGMRENPMGHSCEIRATYIVEDKTCVDAFLDCCTYIEKKKLEEKYQKDVDILGRSNDDDDYIPDIDIVSRSEFPESWFWKIETMNERPDKDGISTKVLNVFLKDSITTWEVLAVSLSENKGLCIAKPYEIQVMKDFFIDLKLPYSVVRNEQVEIRAVLFNYGNARIKVKVEFTHNPEFCSLSTSKAKYRRDIFIEPHSSYAVPFIIVPLSLGLHDIEVKAAVFQQFLSDGIKKKLKVVPEGVRLAKNIKTVTLEPQVKGQHGVQKEVIDPLKEKNIVPRTEVETIVTVQDAIDGANLTPLIVTPRGCGEQNMITMTPSVIATTYLDATNQWERIGVNRREEAIKNIRTGYVQQLVYRKADNSYAAFVARPASTWLTAYVAKVFAMARPFMDIEVNVLCGAIKWLILEKQKPDGLFKEDAPVIHQEMQGGLTGSKEPDVALTAFVLIAMLESEEACNAHVNNLKLSIANAASFLLGQYADLEKPYSVAIATYALAKAGSINNSEKLMSVSKGTETYSMSHNLVHTL</sequence>
<dbReference type="SUPFAM" id="SSF48239">
    <property type="entry name" value="Terpenoid cyclases/Protein prenyltransferases"/>
    <property type="match status" value="1"/>
</dbReference>
<keyword evidence="8" id="KW-1185">Reference proteome</keyword>
<feature type="chain" id="PRO_5013634659" description="Anaphylatoxin-like domain-containing protein" evidence="5">
    <location>
        <begin position="21"/>
        <end position="1184"/>
    </location>
</feature>
<evidence type="ECO:0000256" key="3">
    <source>
        <dbReference type="ARBA" id="ARBA00022966"/>
    </source>
</evidence>
<dbReference type="PROSITE" id="PS01178">
    <property type="entry name" value="ANAPHYLATOXIN_2"/>
    <property type="match status" value="1"/>
</dbReference>
<dbReference type="InterPro" id="IPR011625">
    <property type="entry name" value="A2M_N_BRD"/>
</dbReference>
<dbReference type="SMART" id="SM01419">
    <property type="entry name" value="Thiol-ester_cl"/>
    <property type="match status" value="1"/>
</dbReference>
<dbReference type="InterPro" id="IPR047565">
    <property type="entry name" value="Alpha-macroglob_thiol-ester_cl"/>
</dbReference>
<dbReference type="PROSITE" id="PS01177">
    <property type="entry name" value="ANAPHYLATOXIN_1"/>
    <property type="match status" value="1"/>
</dbReference>
<dbReference type="AlphaFoldDB" id="A0A2G9SHQ0"/>
<dbReference type="InterPro" id="IPR040839">
    <property type="entry name" value="MG4"/>
</dbReference>
<dbReference type="PANTHER" id="PTHR11412:SF81">
    <property type="entry name" value="COMPLEMENT C3"/>
    <property type="match status" value="1"/>
</dbReference>
<dbReference type="Gene3D" id="2.60.40.1930">
    <property type="match status" value="3"/>
</dbReference>
<keyword evidence="4" id="KW-1015">Disulfide bond</keyword>
<dbReference type="CDD" id="cd00017">
    <property type="entry name" value="ANATO"/>
    <property type="match status" value="1"/>
</dbReference>
<dbReference type="Gene3D" id="1.20.91.20">
    <property type="entry name" value="Anaphylotoxins (complement system)"/>
    <property type="match status" value="1"/>
</dbReference>
<dbReference type="Pfam" id="PF17789">
    <property type="entry name" value="MG4"/>
    <property type="match status" value="1"/>
</dbReference>
<dbReference type="InterPro" id="IPR000020">
    <property type="entry name" value="Anaphylatoxin/fibulin"/>
</dbReference>
<dbReference type="InterPro" id="IPR011626">
    <property type="entry name" value="Alpha-macroglobulin_TED"/>
</dbReference>
<dbReference type="Proteomes" id="UP000228934">
    <property type="component" value="Unassembled WGS sequence"/>
</dbReference>
<dbReference type="Pfam" id="PF17790">
    <property type="entry name" value="MG1"/>
    <property type="match status" value="1"/>
</dbReference>
<keyword evidence="3" id="KW-0882">Thioester bond</keyword>
<dbReference type="InterPro" id="IPR018081">
    <property type="entry name" value="Anaphylatoxin_comp_syst"/>
</dbReference>
<reference evidence="8" key="1">
    <citation type="journal article" date="2017" name="Nat. Commun.">
        <title>The North American bullfrog draft genome provides insight into hormonal regulation of long noncoding RNA.</title>
        <authorList>
            <person name="Hammond S.A."/>
            <person name="Warren R.L."/>
            <person name="Vandervalk B.P."/>
            <person name="Kucuk E."/>
            <person name="Khan H."/>
            <person name="Gibb E.A."/>
            <person name="Pandoh P."/>
            <person name="Kirk H."/>
            <person name="Zhao Y."/>
            <person name="Jones M."/>
            <person name="Mungall A.J."/>
            <person name="Coope R."/>
            <person name="Pleasance S."/>
            <person name="Moore R.A."/>
            <person name="Holt R.A."/>
            <person name="Round J.M."/>
            <person name="Ohora S."/>
            <person name="Walle B.V."/>
            <person name="Veldhoen N."/>
            <person name="Helbing C.C."/>
            <person name="Birol I."/>
        </authorList>
    </citation>
    <scope>NUCLEOTIDE SEQUENCE [LARGE SCALE GENOMIC DNA]</scope>
</reference>
<feature type="signal peptide" evidence="5">
    <location>
        <begin position="1"/>
        <end position="20"/>
    </location>
</feature>
<dbReference type="EMBL" id="KV924113">
    <property type="protein sequence ID" value="PIO39686.1"/>
    <property type="molecule type" value="Genomic_DNA"/>
</dbReference>
<dbReference type="Pfam" id="PF07703">
    <property type="entry name" value="A2M_BRD"/>
    <property type="match status" value="1"/>
</dbReference>
<evidence type="ECO:0000256" key="1">
    <source>
        <dbReference type="ARBA" id="ARBA00004613"/>
    </source>
</evidence>
<comment type="subcellular location">
    <subcellularLocation>
        <location evidence="1">Secreted</location>
    </subcellularLocation>
</comment>
<dbReference type="InterPro" id="IPR002890">
    <property type="entry name" value="MG2"/>
</dbReference>
<dbReference type="SUPFAM" id="SSF47686">
    <property type="entry name" value="Anaphylotoxins (complement system)"/>
    <property type="match status" value="1"/>
</dbReference>
<proteinExistence type="predicted"/>
<dbReference type="Pfam" id="PF07678">
    <property type="entry name" value="TED_complement"/>
    <property type="match status" value="1"/>
</dbReference>
<dbReference type="SMART" id="SM01359">
    <property type="entry name" value="A2M_N_2"/>
    <property type="match status" value="1"/>
</dbReference>
<dbReference type="GO" id="GO:0004866">
    <property type="term" value="F:endopeptidase inhibitor activity"/>
    <property type="evidence" value="ECO:0007669"/>
    <property type="project" value="InterPro"/>
</dbReference>
<dbReference type="InterPro" id="IPR019742">
    <property type="entry name" value="MacrogloblnA2_CS"/>
</dbReference>
<dbReference type="Gene3D" id="1.50.10.20">
    <property type="match status" value="1"/>
</dbReference>
<dbReference type="Pfam" id="PF01821">
    <property type="entry name" value="ANATO"/>
    <property type="match status" value="1"/>
</dbReference>
<dbReference type="FunFam" id="2.60.40.10:FF:000155">
    <property type="entry name" value="complement C3 isoform X1"/>
    <property type="match status" value="1"/>
</dbReference>
<evidence type="ECO:0000256" key="5">
    <source>
        <dbReference type="SAM" id="SignalP"/>
    </source>
</evidence>
<dbReference type="SMART" id="SM00104">
    <property type="entry name" value="ANATO"/>
    <property type="match status" value="1"/>
</dbReference>
<dbReference type="InterPro" id="IPR041425">
    <property type="entry name" value="C3/4/5_MG1"/>
</dbReference>
<organism evidence="7 8">
    <name type="scientific">Aquarana catesbeiana</name>
    <name type="common">American bullfrog</name>
    <name type="synonym">Rana catesbeiana</name>
    <dbReference type="NCBI Taxonomy" id="8400"/>
    <lineage>
        <taxon>Eukaryota</taxon>
        <taxon>Metazoa</taxon>
        <taxon>Chordata</taxon>
        <taxon>Craniata</taxon>
        <taxon>Vertebrata</taxon>
        <taxon>Euteleostomi</taxon>
        <taxon>Amphibia</taxon>
        <taxon>Batrachia</taxon>
        <taxon>Anura</taxon>
        <taxon>Neobatrachia</taxon>
        <taxon>Ranoidea</taxon>
        <taxon>Ranidae</taxon>
        <taxon>Aquarana</taxon>
    </lineage>
</organism>
<dbReference type="PANTHER" id="PTHR11412">
    <property type="entry name" value="MACROGLOBULIN / COMPLEMENT"/>
    <property type="match status" value="1"/>
</dbReference>
<dbReference type="Gene3D" id="6.10.270.10">
    <property type="match status" value="1"/>
</dbReference>
<accession>A0A2G9SHQ0</accession>
<evidence type="ECO:0000313" key="8">
    <source>
        <dbReference type="Proteomes" id="UP000228934"/>
    </source>
</evidence>
<keyword evidence="2" id="KW-0964">Secreted</keyword>
<dbReference type="InterPro" id="IPR001599">
    <property type="entry name" value="Macroglobln_a2"/>
</dbReference>
<dbReference type="Gene3D" id="6.20.50.160">
    <property type="match status" value="1"/>
</dbReference>
<keyword evidence="5" id="KW-0732">Signal</keyword>
<dbReference type="InterPro" id="IPR041555">
    <property type="entry name" value="MG3"/>
</dbReference>
<dbReference type="SMART" id="SM01360">
    <property type="entry name" value="A2M"/>
    <property type="match status" value="1"/>
</dbReference>
<dbReference type="GO" id="GO:0005615">
    <property type="term" value="C:extracellular space"/>
    <property type="evidence" value="ECO:0007669"/>
    <property type="project" value="InterPro"/>
</dbReference>
<dbReference type="Gene3D" id="2.60.40.1940">
    <property type="match status" value="1"/>
</dbReference>
<protein>
    <recommendedName>
        <fullName evidence="6">Anaphylatoxin-like domain-containing protein</fullName>
    </recommendedName>
</protein>
<dbReference type="FunFam" id="2.60.40.1930:FF:000006">
    <property type="entry name" value="Complement C3"/>
    <property type="match status" value="1"/>
</dbReference>
<dbReference type="PROSITE" id="PS00477">
    <property type="entry name" value="ALPHA_2_MACROGLOBULIN"/>
    <property type="match status" value="1"/>
</dbReference>